<keyword evidence="3 5" id="KW-1133">Transmembrane helix</keyword>
<evidence type="ECO:0000313" key="6">
    <source>
        <dbReference type="EMBL" id="OIS95114.1"/>
    </source>
</evidence>
<name>A0A1J6I853_9HYPH</name>
<dbReference type="GO" id="GO:0005886">
    <property type="term" value="C:plasma membrane"/>
    <property type="evidence" value="ECO:0007669"/>
    <property type="project" value="TreeGrafter"/>
</dbReference>
<evidence type="ECO:0000256" key="4">
    <source>
        <dbReference type="ARBA" id="ARBA00023136"/>
    </source>
</evidence>
<sequence>MSSSEETEPTADGLKERLPSKSAAIHELIRRDGEKEINREAMALLWSAIAGGISMSTSMIARGILETYLPESDLFFLVSSAGYTVGFIIVIIANQQLFTENTITPVLPFMTEPTLSHFLKMIRLWAIVLFGNLIGGAIAAFVMVSMPIFSDEVTRTFVDMGKHLMANNSNELFSKGIMSGWLIATLVWMLHSTKQGHIALIFLITYLIAIGDLTHIVVGSIEVLFLLMIGEVTPFDSIFKFGFPTLIGNVVGGTFIFGLISHAQVRADE</sequence>
<keyword evidence="4 5" id="KW-0472">Membrane</keyword>
<evidence type="ECO:0000256" key="5">
    <source>
        <dbReference type="SAM" id="Phobius"/>
    </source>
</evidence>
<protein>
    <recommendedName>
        <fullName evidence="8">Formate/nitrite transporter family protein</fullName>
    </recommendedName>
</protein>
<gene>
    <name evidence="6" type="ORF">BLA27_03795</name>
</gene>
<feature type="transmembrane region" description="Helical" evidence="5">
    <location>
        <begin position="74"/>
        <end position="93"/>
    </location>
</feature>
<feature type="transmembrane region" description="Helical" evidence="5">
    <location>
        <begin position="241"/>
        <end position="260"/>
    </location>
</feature>
<feature type="transmembrane region" description="Helical" evidence="5">
    <location>
        <begin position="172"/>
        <end position="191"/>
    </location>
</feature>
<dbReference type="InterPro" id="IPR023271">
    <property type="entry name" value="Aquaporin-like"/>
</dbReference>
<evidence type="ECO:0000256" key="3">
    <source>
        <dbReference type="ARBA" id="ARBA00022989"/>
    </source>
</evidence>
<keyword evidence="7" id="KW-1185">Reference proteome</keyword>
<dbReference type="EMBL" id="MOEC01000002">
    <property type="protein sequence ID" value="OIS95114.1"/>
    <property type="molecule type" value="Genomic_DNA"/>
</dbReference>
<comment type="subcellular location">
    <subcellularLocation>
        <location evidence="1">Membrane</location>
        <topology evidence="1">Multi-pass membrane protein</topology>
    </subcellularLocation>
</comment>
<keyword evidence="2 5" id="KW-0812">Transmembrane</keyword>
<dbReference type="GO" id="GO:0015499">
    <property type="term" value="F:formate transmembrane transporter activity"/>
    <property type="evidence" value="ECO:0007669"/>
    <property type="project" value="TreeGrafter"/>
</dbReference>
<organism evidence="6 7">
    <name type="scientific">Brucella cytisi</name>
    <dbReference type="NCBI Taxonomy" id="407152"/>
    <lineage>
        <taxon>Bacteria</taxon>
        <taxon>Pseudomonadati</taxon>
        <taxon>Pseudomonadota</taxon>
        <taxon>Alphaproteobacteria</taxon>
        <taxon>Hyphomicrobiales</taxon>
        <taxon>Brucellaceae</taxon>
        <taxon>Brucella/Ochrobactrum group</taxon>
        <taxon>Brucella</taxon>
    </lineage>
</organism>
<feature type="transmembrane region" description="Helical" evidence="5">
    <location>
        <begin position="124"/>
        <end position="149"/>
    </location>
</feature>
<feature type="transmembrane region" description="Helical" evidence="5">
    <location>
        <begin position="198"/>
        <end position="229"/>
    </location>
</feature>
<dbReference type="Proteomes" id="UP000182985">
    <property type="component" value="Unassembled WGS sequence"/>
</dbReference>
<dbReference type="PANTHER" id="PTHR30520">
    <property type="entry name" value="FORMATE TRANSPORTER-RELATED"/>
    <property type="match status" value="1"/>
</dbReference>
<accession>A0A1J6I853</accession>
<dbReference type="AlphaFoldDB" id="A0A1J6I853"/>
<dbReference type="RefSeq" id="WP_071630486.1">
    <property type="nucleotide sequence ID" value="NZ_MOEC01000002.1"/>
</dbReference>
<reference evidence="6 7" key="1">
    <citation type="submission" date="2016-10" db="EMBL/GenBank/DDBJ databases">
        <title>The Draft Genome Sequence of the Potato Rhizosphere Bacteria Ochrobactrum sp. IPA7.2.</title>
        <authorList>
            <person name="Gogoleva N.E."/>
            <person name="Khlopko Y.A."/>
            <person name="Burygin G.L."/>
            <person name="Plotnikov A.O."/>
        </authorList>
    </citation>
    <scope>NUCLEOTIDE SEQUENCE [LARGE SCALE GENOMIC DNA]</scope>
    <source>
        <strain evidence="6 7">IPA7.2</strain>
    </source>
</reference>
<proteinExistence type="predicted"/>
<evidence type="ECO:0000256" key="1">
    <source>
        <dbReference type="ARBA" id="ARBA00004141"/>
    </source>
</evidence>
<comment type="caution">
    <text evidence="6">The sequence shown here is derived from an EMBL/GenBank/DDBJ whole genome shotgun (WGS) entry which is preliminary data.</text>
</comment>
<dbReference type="InterPro" id="IPR000292">
    <property type="entry name" value="For/NO2_transpt"/>
</dbReference>
<evidence type="ECO:0000256" key="2">
    <source>
        <dbReference type="ARBA" id="ARBA00022692"/>
    </source>
</evidence>
<evidence type="ECO:0008006" key="8">
    <source>
        <dbReference type="Google" id="ProtNLM"/>
    </source>
</evidence>
<feature type="transmembrane region" description="Helical" evidence="5">
    <location>
        <begin position="41"/>
        <end position="62"/>
    </location>
</feature>
<dbReference type="PANTHER" id="PTHR30520:SF2">
    <property type="entry name" value="INNER MEMBRANE PROTEIN YFDC"/>
    <property type="match status" value="1"/>
</dbReference>
<evidence type="ECO:0000313" key="7">
    <source>
        <dbReference type="Proteomes" id="UP000182985"/>
    </source>
</evidence>
<dbReference type="Pfam" id="PF01226">
    <property type="entry name" value="Form_Nir_trans"/>
    <property type="match status" value="1"/>
</dbReference>
<dbReference type="Gene3D" id="1.20.1080.10">
    <property type="entry name" value="Glycerol uptake facilitator protein"/>
    <property type="match status" value="1"/>
</dbReference>
<dbReference type="OrthoDB" id="261587at2"/>